<evidence type="ECO:0000313" key="8">
    <source>
        <dbReference type="Proteomes" id="UP000018733"/>
    </source>
</evidence>
<dbReference type="Proteomes" id="UP000018733">
    <property type="component" value="Unassembled WGS sequence"/>
</dbReference>
<dbReference type="eggNOG" id="COG0583">
    <property type="taxonomic scope" value="Bacteria"/>
</dbReference>
<sequence>MELRQLRYFIRIVELGSVSRAAKDLYIAQPALSAQISKLEDELGVKVLSRSVRGVTMTQAGESLYLHSQAVLRQIERLRHDVVNVGSRPAGPVSIGVPTSAANVLAGPLISAVQDRYPDIQLRIVESLSGHLQELVTNGRIEMSLLFEATGDPLTASDDTAQPAHLHWTPLLDEELFLLSRREEGAGQDTPASLQEVSSLRLVLPGKANITRQLIDEAFSAQGCKLNIVAEIDSLSTIQSIVESGHASTILSRAAMVRNDDHSRVSARTIERVGLKRRLSLCTSDIVGYGTAAESVAAMIPELVNACVLNGLWSGTLAIASSPDDSTSGRP</sequence>
<comment type="caution">
    <text evidence="7">The sequence shown here is derived from an EMBL/GenBank/DDBJ whole genome shotgun (WGS) entry which is preliminary data.</text>
</comment>
<dbReference type="GO" id="GO:2000142">
    <property type="term" value="P:regulation of DNA-templated transcription initiation"/>
    <property type="evidence" value="ECO:0007669"/>
    <property type="project" value="TreeGrafter"/>
</dbReference>
<dbReference type="GO" id="GO:0003700">
    <property type="term" value="F:DNA-binding transcription factor activity"/>
    <property type="evidence" value="ECO:0007669"/>
    <property type="project" value="InterPro"/>
</dbReference>
<accession>V8QU94</accession>
<dbReference type="PANTHER" id="PTHR30293">
    <property type="entry name" value="TRANSCRIPTIONAL REGULATORY PROTEIN NAC-RELATED"/>
    <property type="match status" value="1"/>
</dbReference>
<organism evidence="7 8">
    <name type="scientific">Advenella kashmirensis W13003</name>
    <dbReference type="NCBI Taxonomy" id="1424334"/>
    <lineage>
        <taxon>Bacteria</taxon>
        <taxon>Pseudomonadati</taxon>
        <taxon>Pseudomonadota</taxon>
        <taxon>Betaproteobacteria</taxon>
        <taxon>Burkholderiales</taxon>
        <taxon>Alcaligenaceae</taxon>
    </lineage>
</organism>
<dbReference type="Gene3D" id="1.10.10.10">
    <property type="entry name" value="Winged helix-like DNA-binding domain superfamily/Winged helix DNA-binding domain"/>
    <property type="match status" value="1"/>
</dbReference>
<dbReference type="PATRIC" id="fig|1424334.3.peg.1357"/>
<dbReference type="PANTHER" id="PTHR30293:SF0">
    <property type="entry name" value="NITROGEN ASSIMILATION REGULATORY PROTEIN NAC"/>
    <property type="match status" value="1"/>
</dbReference>
<dbReference type="RefSeq" id="WP_024004344.1">
    <property type="nucleotide sequence ID" value="NZ_KI650979.1"/>
</dbReference>
<evidence type="ECO:0000313" key="7">
    <source>
        <dbReference type="EMBL" id="ETF02564.1"/>
    </source>
</evidence>
<proteinExistence type="inferred from homology"/>
<keyword evidence="8" id="KW-1185">Reference proteome</keyword>
<dbReference type="Pfam" id="PF00126">
    <property type="entry name" value="HTH_1"/>
    <property type="match status" value="1"/>
</dbReference>
<dbReference type="PRINTS" id="PR00039">
    <property type="entry name" value="HTHLYSR"/>
</dbReference>
<keyword evidence="5" id="KW-0804">Transcription</keyword>
<dbReference type="InterPro" id="IPR036388">
    <property type="entry name" value="WH-like_DNA-bd_sf"/>
</dbReference>
<dbReference type="SUPFAM" id="SSF46785">
    <property type="entry name" value="Winged helix' DNA-binding domain"/>
    <property type="match status" value="1"/>
</dbReference>
<dbReference type="EMBL" id="AYXT01000009">
    <property type="protein sequence ID" value="ETF02564.1"/>
    <property type="molecule type" value="Genomic_DNA"/>
</dbReference>
<dbReference type="Pfam" id="PF03466">
    <property type="entry name" value="LysR_substrate"/>
    <property type="match status" value="1"/>
</dbReference>
<dbReference type="STRING" id="1424334.W822_06800"/>
<name>V8QU94_9BURK</name>
<evidence type="ECO:0000256" key="1">
    <source>
        <dbReference type="ARBA" id="ARBA00009437"/>
    </source>
</evidence>
<evidence type="ECO:0000256" key="3">
    <source>
        <dbReference type="ARBA" id="ARBA00023125"/>
    </source>
</evidence>
<dbReference type="GO" id="GO:0003677">
    <property type="term" value="F:DNA binding"/>
    <property type="evidence" value="ECO:0007669"/>
    <property type="project" value="UniProtKB-KW"/>
</dbReference>
<keyword evidence="3" id="KW-0238">DNA-binding</keyword>
<dbReference type="InterPro" id="IPR000847">
    <property type="entry name" value="LysR_HTH_N"/>
</dbReference>
<dbReference type="InterPro" id="IPR036390">
    <property type="entry name" value="WH_DNA-bd_sf"/>
</dbReference>
<dbReference type="OrthoDB" id="8587114at2"/>
<keyword evidence="2" id="KW-0805">Transcription regulation</keyword>
<dbReference type="HOGENOM" id="CLU_039613_6_5_4"/>
<gene>
    <name evidence="7" type="ORF">W822_06800</name>
</gene>
<dbReference type="SUPFAM" id="SSF53850">
    <property type="entry name" value="Periplasmic binding protein-like II"/>
    <property type="match status" value="1"/>
</dbReference>
<evidence type="ECO:0000256" key="4">
    <source>
        <dbReference type="ARBA" id="ARBA00023159"/>
    </source>
</evidence>
<dbReference type="InterPro" id="IPR005119">
    <property type="entry name" value="LysR_subst-bd"/>
</dbReference>
<evidence type="ECO:0000259" key="6">
    <source>
        <dbReference type="PROSITE" id="PS50931"/>
    </source>
</evidence>
<reference evidence="7 8" key="1">
    <citation type="journal article" date="2014" name="Genome Announc.">
        <title>Draft Genome Sequence of Advenella kashmirensis Strain W13003, a Polycyclic Aromatic Hydrocarbon-Degrading Bacterium.</title>
        <authorList>
            <person name="Wang X."/>
            <person name="Jin D."/>
            <person name="Zhou L."/>
            <person name="Wu L."/>
            <person name="An W."/>
            <person name="Zhao L."/>
        </authorList>
    </citation>
    <scope>NUCLEOTIDE SEQUENCE [LARGE SCALE GENOMIC DNA]</scope>
    <source>
        <strain evidence="7 8">W13003</strain>
    </source>
</reference>
<feature type="domain" description="HTH lysR-type" evidence="6">
    <location>
        <begin position="1"/>
        <end position="58"/>
    </location>
</feature>
<dbReference type="AlphaFoldDB" id="V8QU94"/>
<keyword evidence="4" id="KW-0010">Activator</keyword>
<dbReference type="Gene3D" id="3.40.190.290">
    <property type="match status" value="1"/>
</dbReference>
<dbReference type="FunFam" id="1.10.10.10:FF:000001">
    <property type="entry name" value="LysR family transcriptional regulator"/>
    <property type="match status" value="1"/>
</dbReference>
<dbReference type="PROSITE" id="PS50931">
    <property type="entry name" value="HTH_LYSR"/>
    <property type="match status" value="1"/>
</dbReference>
<evidence type="ECO:0000256" key="2">
    <source>
        <dbReference type="ARBA" id="ARBA00023015"/>
    </source>
</evidence>
<comment type="similarity">
    <text evidence="1">Belongs to the LysR transcriptional regulatory family.</text>
</comment>
<protein>
    <submittedName>
        <fullName evidence="7">LysR family transcriptional regulator</fullName>
    </submittedName>
</protein>
<evidence type="ECO:0000256" key="5">
    <source>
        <dbReference type="ARBA" id="ARBA00023163"/>
    </source>
</evidence>